<dbReference type="AlphaFoldDB" id="A0A7J7INA0"/>
<dbReference type="EMBL" id="VWRR01000004">
    <property type="protein sequence ID" value="KAF6004044.1"/>
    <property type="molecule type" value="Genomic_DNA"/>
</dbReference>
<evidence type="ECO:0000256" key="4">
    <source>
        <dbReference type="ARBA" id="ARBA00013139"/>
    </source>
</evidence>
<evidence type="ECO:0000256" key="3">
    <source>
        <dbReference type="ARBA" id="ARBA00005970"/>
    </source>
</evidence>
<dbReference type="InterPro" id="IPR019999">
    <property type="entry name" value="Anth_synth_I-like"/>
</dbReference>
<evidence type="ECO:0000259" key="12">
    <source>
        <dbReference type="Pfam" id="PF04715"/>
    </source>
</evidence>
<dbReference type="InterPro" id="IPR006805">
    <property type="entry name" value="Anth_synth_I_N"/>
</dbReference>
<proteinExistence type="inferred from homology"/>
<dbReference type="GO" id="GO:0046656">
    <property type="term" value="P:folic acid biosynthetic process"/>
    <property type="evidence" value="ECO:0007669"/>
    <property type="project" value="UniProtKB-KW"/>
</dbReference>
<dbReference type="GO" id="GO:0008153">
    <property type="term" value="P:4-aminobenzoate biosynthetic process"/>
    <property type="evidence" value="ECO:0007669"/>
    <property type="project" value="TreeGrafter"/>
</dbReference>
<dbReference type="PANTHER" id="PTHR11236:SF18">
    <property type="entry name" value="AMINODEOXYCHORISMATE SYNTHASE"/>
    <property type="match status" value="1"/>
</dbReference>
<evidence type="ECO:0000259" key="11">
    <source>
        <dbReference type="Pfam" id="PF00425"/>
    </source>
</evidence>
<dbReference type="Proteomes" id="UP000530660">
    <property type="component" value="Unassembled WGS sequence"/>
</dbReference>
<feature type="domain" description="Glutamine amidotransferase" evidence="10">
    <location>
        <begin position="4"/>
        <end position="203"/>
    </location>
</feature>
<comment type="caution">
    <text evidence="13">The sequence shown here is derived from an EMBL/GenBank/DDBJ whole genome shotgun (WGS) entry which is preliminary data.</text>
</comment>
<dbReference type="GO" id="GO:0005737">
    <property type="term" value="C:cytoplasm"/>
    <property type="evidence" value="ECO:0007669"/>
    <property type="project" value="TreeGrafter"/>
</dbReference>
<gene>
    <name evidence="13" type="ORF">F1559_000655</name>
</gene>
<dbReference type="InterPro" id="IPR017926">
    <property type="entry name" value="GATASE"/>
</dbReference>
<dbReference type="InterPro" id="IPR015890">
    <property type="entry name" value="Chorismate_C"/>
</dbReference>
<name>A0A7J7INA0_9RHOD</name>
<dbReference type="GO" id="GO:0046654">
    <property type="term" value="P:tetrahydrofolate biosynthetic process"/>
    <property type="evidence" value="ECO:0007669"/>
    <property type="project" value="UniProtKB-UniPathway"/>
</dbReference>
<evidence type="ECO:0000259" key="10">
    <source>
        <dbReference type="Pfam" id="PF00117"/>
    </source>
</evidence>
<dbReference type="UniPathway" id="UPA00077">
    <property type="reaction ID" value="UER00149"/>
</dbReference>
<dbReference type="Pfam" id="PF00117">
    <property type="entry name" value="GATase"/>
    <property type="match status" value="1"/>
</dbReference>
<evidence type="ECO:0000313" key="14">
    <source>
        <dbReference type="Proteomes" id="UP000530660"/>
    </source>
</evidence>
<dbReference type="SUPFAM" id="SSF52317">
    <property type="entry name" value="Class I glutamine amidotransferase-like"/>
    <property type="match status" value="1"/>
</dbReference>
<dbReference type="OrthoDB" id="64220at2759"/>
<dbReference type="PRINTS" id="PR00097">
    <property type="entry name" value="ANTSNTHASEII"/>
</dbReference>
<comment type="catalytic activity">
    <reaction evidence="1">
        <text>chorismate + L-glutamine = 4-amino-4-deoxychorismate + L-glutamate</text>
        <dbReference type="Rhea" id="RHEA:11672"/>
        <dbReference type="ChEBI" id="CHEBI:29748"/>
        <dbReference type="ChEBI" id="CHEBI:29985"/>
        <dbReference type="ChEBI" id="CHEBI:58359"/>
        <dbReference type="ChEBI" id="CHEBI:58406"/>
        <dbReference type="EC" id="2.6.1.85"/>
    </reaction>
</comment>
<organism evidence="13 14">
    <name type="scientific">Cyanidiococcus yangmingshanensis</name>
    <dbReference type="NCBI Taxonomy" id="2690220"/>
    <lineage>
        <taxon>Eukaryota</taxon>
        <taxon>Rhodophyta</taxon>
        <taxon>Bangiophyceae</taxon>
        <taxon>Cyanidiales</taxon>
        <taxon>Cyanidiaceae</taxon>
        <taxon>Cyanidiococcus</taxon>
    </lineage>
</organism>
<dbReference type="Gene3D" id="3.40.50.880">
    <property type="match status" value="1"/>
</dbReference>
<dbReference type="EC" id="2.6.1.85" evidence="4"/>
<keyword evidence="5" id="KW-0808">Transferase</keyword>
<evidence type="ECO:0000256" key="6">
    <source>
        <dbReference type="ARBA" id="ARBA00022909"/>
    </source>
</evidence>
<dbReference type="Pfam" id="PF04715">
    <property type="entry name" value="Anth_synt_I_N"/>
    <property type="match status" value="1"/>
</dbReference>
<comment type="similarity">
    <text evidence="3">In the C-terminal section; belongs to the anthranilate synthase component I family.</text>
</comment>
<dbReference type="GO" id="GO:0000162">
    <property type="term" value="P:L-tryptophan biosynthetic process"/>
    <property type="evidence" value="ECO:0007669"/>
    <property type="project" value="TreeGrafter"/>
</dbReference>
<keyword evidence="7" id="KW-0315">Glutamine amidotransferase</keyword>
<evidence type="ECO:0000256" key="8">
    <source>
        <dbReference type="ARBA" id="ARBA00031329"/>
    </source>
</evidence>
<dbReference type="GO" id="GO:0046820">
    <property type="term" value="F:4-amino-4-deoxychorismate synthase activity"/>
    <property type="evidence" value="ECO:0007669"/>
    <property type="project" value="UniProtKB-EC"/>
</dbReference>
<dbReference type="PANTHER" id="PTHR11236">
    <property type="entry name" value="AMINOBENZOATE/ANTHRANILATE SYNTHASE"/>
    <property type="match status" value="1"/>
</dbReference>
<evidence type="ECO:0000313" key="13">
    <source>
        <dbReference type="EMBL" id="KAF6004044.1"/>
    </source>
</evidence>
<dbReference type="InterPro" id="IPR029062">
    <property type="entry name" value="Class_I_gatase-like"/>
</dbReference>
<dbReference type="SUPFAM" id="SSF56322">
    <property type="entry name" value="ADC synthase"/>
    <property type="match status" value="1"/>
</dbReference>
<evidence type="ECO:0000256" key="5">
    <source>
        <dbReference type="ARBA" id="ARBA00022679"/>
    </source>
</evidence>
<dbReference type="PRINTS" id="PR00096">
    <property type="entry name" value="GATASE"/>
</dbReference>
<dbReference type="Pfam" id="PF00425">
    <property type="entry name" value="Chorismate_bind"/>
    <property type="match status" value="1"/>
</dbReference>
<dbReference type="NCBIfam" id="TIGR00566">
    <property type="entry name" value="trpG_papA"/>
    <property type="match status" value="1"/>
</dbReference>
<feature type="domain" description="Chorismate-utilising enzyme C-terminal" evidence="11">
    <location>
        <begin position="474"/>
        <end position="701"/>
    </location>
</feature>
<comment type="pathway">
    <text evidence="2">Cofactor biosynthesis; tetrahydrofolate biosynthesis; 4-aminobenzoate from chorismate: step 1/2.</text>
</comment>
<keyword evidence="14" id="KW-1185">Reference proteome</keyword>
<dbReference type="Gene3D" id="3.60.120.10">
    <property type="entry name" value="Anthranilate synthase"/>
    <property type="match status" value="1"/>
</dbReference>
<evidence type="ECO:0000256" key="1">
    <source>
        <dbReference type="ARBA" id="ARBA00001000"/>
    </source>
</evidence>
<keyword evidence="6" id="KW-0289">Folate biosynthesis</keyword>
<reference evidence="13 14" key="1">
    <citation type="journal article" date="2020" name="J. Phycol.">
        <title>Comparative genome analysis reveals Cyanidiococcus gen. nov., a new extremophilic red algal genus sister to Cyanidioschyzon (Cyanidioschyzonaceae, Rhodophyta).</title>
        <authorList>
            <person name="Liu S.-L."/>
            <person name="Chiang Y.-R."/>
            <person name="Yoon H.S."/>
            <person name="Fu H.-Y."/>
        </authorList>
    </citation>
    <scope>NUCLEOTIDE SEQUENCE [LARGE SCALE GENOMIC DNA]</scope>
    <source>
        <strain evidence="13 14">THAL066</strain>
    </source>
</reference>
<protein>
    <recommendedName>
        <fullName evidence="4">aminodeoxychorismate synthase</fullName>
        <ecNumber evidence="4">2.6.1.85</ecNumber>
    </recommendedName>
    <alternativeName>
        <fullName evidence="8">Para-aminobenzoate synthase</fullName>
    </alternativeName>
    <alternativeName>
        <fullName evidence="9">p-aminobenzoic acid synthase</fullName>
    </alternativeName>
</protein>
<evidence type="ECO:0000256" key="7">
    <source>
        <dbReference type="ARBA" id="ARBA00022962"/>
    </source>
</evidence>
<feature type="domain" description="Anthranilate synthase component I N-terminal" evidence="12">
    <location>
        <begin position="268"/>
        <end position="398"/>
    </location>
</feature>
<evidence type="ECO:0000256" key="2">
    <source>
        <dbReference type="ARBA" id="ARBA00005009"/>
    </source>
</evidence>
<dbReference type="InterPro" id="IPR005801">
    <property type="entry name" value="ADC_synthase"/>
</dbReference>
<evidence type="ECO:0000256" key="9">
    <source>
        <dbReference type="ARBA" id="ARBA00031904"/>
    </source>
</evidence>
<dbReference type="CDD" id="cd01743">
    <property type="entry name" value="GATase1_Anthranilate_Synthase"/>
    <property type="match status" value="1"/>
</dbReference>
<accession>A0A7J7INA0</accession>
<dbReference type="InterPro" id="IPR006221">
    <property type="entry name" value="TrpG/PapA_dom"/>
</dbReference>
<sequence length="733" mass="81556">MRVLLIDNYDSYTYNLCQLIGSVLGGQAPVVARNDDATTLAPLLNEKRLSFHQGPGRPDRVADFGLCRRVIQQFPTHQVPILGVCLGHQGIVESFGGRIIHAKRPVHGEVASIHVEETESQKASLFRGLPANPFRAVRYHSLVAEVSSLPSCLGTLAWCIDEGTQERILMAVRHRVDPIFGVQFHIESIGTEFGEQILCNFFAIAQTYRRKKRASFDGIPRMSPRSALAEASTQSPRGASNRPEWFAPYRRRCVQLRRLSPKEVVGRPVDCFLRLYGSDATREVFWLDSCYEYRQNRWPSVRWSIMGEWESTSVLDGTQVPFWEVLDRTLAARAEMWPTLPASETLPPFIGGYLGYIGYELKRESFDAPRASSSAAPEAADAFLGWVHRAIIFDHQTGGVLLATNDDESACPTEAENWMRHVEQMLKEKPNALDFSSGRSHPEHDRCAAAMTGTAPNGAAAELFPRALHFELATYEICLTNQLLLRSVSLPAGFHPLAHYLELRSTNAAPFAAYLQLGPDRVICCASPERFLLLCNGTYLESRPIKGTMHRSADPEEDVQLGTQLAQSRKDRAENLMIVDLVRNDFGRVCAPGTIRVPQLMRLETFATVHQLVSAVQGCLHPPASETDRAALRDAAPVGRILKACFPMGSMTGAPKQRTMEIIDALEKHPRGIYSGSIGYVSADGQQADWNVVIRTAVWERLSPARGATSVDLSLASEHRRRRGHCYSQRSRG</sequence>
<dbReference type="PROSITE" id="PS51273">
    <property type="entry name" value="GATASE_TYPE_1"/>
    <property type="match status" value="1"/>
</dbReference>